<reference evidence="3" key="1">
    <citation type="journal article" date="2019" name="Int. J. Syst. Evol. Microbiol.">
        <title>The Global Catalogue of Microorganisms (GCM) 10K type strain sequencing project: providing services to taxonomists for standard genome sequencing and annotation.</title>
        <authorList>
            <consortium name="The Broad Institute Genomics Platform"/>
            <consortium name="The Broad Institute Genome Sequencing Center for Infectious Disease"/>
            <person name="Wu L."/>
            <person name="Ma J."/>
        </authorList>
    </citation>
    <scope>NUCLEOTIDE SEQUENCE [LARGE SCALE GENOMIC DNA]</scope>
    <source>
        <strain evidence="3">CCUG 43117</strain>
    </source>
</reference>
<proteinExistence type="predicted"/>
<dbReference type="RefSeq" id="WP_068308069.1">
    <property type="nucleotide sequence ID" value="NZ_JBHSLU010000017.1"/>
</dbReference>
<keyword evidence="1" id="KW-1133">Transmembrane helix</keyword>
<protein>
    <submittedName>
        <fullName evidence="2">Uncharacterized protein</fullName>
    </submittedName>
</protein>
<keyword evidence="1" id="KW-0472">Membrane</keyword>
<evidence type="ECO:0000256" key="1">
    <source>
        <dbReference type="SAM" id="Phobius"/>
    </source>
</evidence>
<feature type="transmembrane region" description="Helical" evidence="1">
    <location>
        <begin position="12"/>
        <end position="42"/>
    </location>
</feature>
<evidence type="ECO:0000313" key="3">
    <source>
        <dbReference type="Proteomes" id="UP001596060"/>
    </source>
</evidence>
<dbReference type="Proteomes" id="UP001596060">
    <property type="component" value="Unassembled WGS sequence"/>
</dbReference>
<gene>
    <name evidence="2" type="ORF">ACFPN9_09395</name>
</gene>
<accession>A0ABW0NZB7</accession>
<dbReference type="EMBL" id="JBHSLU010000017">
    <property type="protein sequence ID" value="MFC5505470.1"/>
    <property type="molecule type" value="Genomic_DNA"/>
</dbReference>
<name>A0ABW0NZB7_9HYPH</name>
<evidence type="ECO:0000313" key="2">
    <source>
        <dbReference type="EMBL" id="MFC5505470.1"/>
    </source>
</evidence>
<organism evidence="2 3">
    <name type="scientific">Bosea massiliensis</name>
    <dbReference type="NCBI Taxonomy" id="151419"/>
    <lineage>
        <taxon>Bacteria</taxon>
        <taxon>Pseudomonadati</taxon>
        <taxon>Pseudomonadota</taxon>
        <taxon>Alphaproteobacteria</taxon>
        <taxon>Hyphomicrobiales</taxon>
        <taxon>Boseaceae</taxon>
        <taxon>Bosea</taxon>
    </lineage>
</organism>
<keyword evidence="3" id="KW-1185">Reference proteome</keyword>
<comment type="caution">
    <text evidence="2">The sequence shown here is derived from an EMBL/GenBank/DDBJ whole genome shotgun (WGS) entry which is preliminary data.</text>
</comment>
<dbReference type="PROSITE" id="PS51257">
    <property type="entry name" value="PROKAR_LIPOPROTEIN"/>
    <property type="match status" value="1"/>
</dbReference>
<sequence length="74" mass="8678">MRKNHDQWDLVTVLVMFVFMSCLALHSEALAYTAALITFVVFRPRRRRLFRPSRIAERVITARPRSSGRQGFAR</sequence>
<keyword evidence="1" id="KW-0812">Transmembrane</keyword>